<dbReference type="Proteomes" id="UP000245207">
    <property type="component" value="Unassembled WGS sequence"/>
</dbReference>
<organism evidence="3 4">
    <name type="scientific">Artemisia annua</name>
    <name type="common">Sweet wormwood</name>
    <dbReference type="NCBI Taxonomy" id="35608"/>
    <lineage>
        <taxon>Eukaryota</taxon>
        <taxon>Viridiplantae</taxon>
        <taxon>Streptophyta</taxon>
        <taxon>Embryophyta</taxon>
        <taxon>Tracheophyta</taxon>
        <taxon>Spermatophyta</taxon>
        <taxon>Magnoliopsida</taxon>
        <taxon>eudicotyledons</taxon>
        <taxon>Gunneridae</taxon>
        <taxon>Pentapetalae</taxon>
        <taxon>asterids</taxon>
        <taxon>campanulids</taxon>
        <taxon>Asterales</taxon>
        <taxon>Asteraceae</taxon>
        <taxon>Asteroideae</taxon>
        <taxon>Anthemideae</taxon>
        <taxon>Artemisiinae</taxon>
        <taxon>Artemisia</taxon>
    </lineage>
</organism>
<dbReference type="EMBL" id="PKPP01008388">
    <property type="protein sequence ID" value="PWA50837.1"/>
    <property type="molecule type" value="Genomic_DNA"/>
</dbReference>
<dbReference type="GO" id="GO:0005634">
    <property type="term" value="C:nucleus"/>
    <property type="evidence" value="ECO:0007669"/>
    <property type="project" value="TreeGrafter"/>
</dbReference>
<dbReference type="InterPro" id="IPR027417">
    <property type="entry name" value="P-loop_NTPase"/>
</dbReference>
<sequence>MWRLYFRLALGSKLHILNCHQYTETSDFLGEILSCSRKIRISFGLPRLCENNCCSQKLSNTSLMILDGQVVHHDVTTNEVDSAEEIIKGLSVLHQKWCTIFNWQDGPLVQAMKNGDLFLVDEISLADDSVLER</sequence>
<dbReference type="PANTHER" id="PTHR48103:SF2">
    <property type="entry name" value="MIDASIN"/>
    <property type="match status" value="1"/>
</dbReference>
<dbReference type="GO" id="GO:0000027">
    <property type="term" value="P:ribosomal large subunit assembly"/>
    <property type="evidence" value="ECO:0007669"/>
    <property type="project" value="TreeGrafter"/>
</dbReference>
<dbReference type="OrthoDB" id="1362760at2759"/>
<keyword evidence="1" id="KW-0547">Nucleotide-binding</keyword>
<comment type="caution">
    <text evidence="3">The sequence shown here is derived from an EMBL/GenBank/DDBJ whole genome shotgun (WGS) entry which is preliminary data.</text>
</comment>
<name>A0A2U1LP97_ARTAN</name>
<evidence type="ECO:0000313" key="4">
    <source>
        <dbReference type="Proteomes" id="UP000245207"/>
    </source>
</evidence>
<keyword evidence="2" id="KW-0067">ATP-binding</keyword>
<evidence type="ECO:0000256" key="2">
    <source>
        <dbReference type="ARBA" id="ARBA00022840"/>
    </source>
</evidence>
<protein>
    <submittedName>
        <fullName evidence="3">AAA+ ATPase domain-containing protein</fullName>
    </submittedName>
</protein>
<gene>
    <name evidence="3" type="ORF">CTI12_AA469370</name>
</gene>
<keyword evidence="4" id="KW-1185">Reference proteome</keyword>
<dbReference type="GO" id="GO:0030687">
    <property type="term" value="C:preribosome, large subunit precursor"/>
    <property type="evidence" value="ECO:0007669"/>
    <property type="project" value="TreeGrafter"/>
</dbReference>
<evidence type="ECO:0000256" key="1">
    <source>
        <dbReference type="ARBA" id="ARBA00022741"/>
    </source>
</evidence>
<proteinExistence type="predicted"/>
<dbReference type="Gene3D" id="3.40.50.300">
    <property type="entry name" value="P-loop containing nucleotide triphosphate hydrolases"/>
    <property type="match status" value="1"/>
</dbReference>
<accession>A0A2U1LP97</accession>
<dbReference type="AlphaFoldDB" id="A0A2U1LP97"/>
<evidence type="ECO:0000313" key="3">
    <source>
        <dbReference type="EMBL" id="PWA50837.1"/>
    </source>
</evidence>
<dbReference type="PANTHER" id="PTHR48103">
    <property type="entry name" value="MIDASIN-RELATED"/>
    <property type="match status" value="1"/>
</dbReference>
<dbReference type="STRING" id="35608.A0A2U1LP97"/>
<dbReference type="GO" id="GO:0000055">
    <property type="term" value="P:ribosomal large subunit export from nucleus"/>
    <property type="evidence" value="ECO:0007669"/>
    <property type="project" value="TreeGrafter"/>
</dbReference>
<reference evidence="3 4" key="1">
    <citation type="journal article" date="2018" name="Mol. Plant">
        <title>The genome of Artemisia annua provides insight into the evolution of Asteraceae family and artemisinin biosynthesis.</title>
        <authorList>
            <person name="Shen Q."/>
            <person name="Zhang L."/>
            <person name="Liao Z."/>
            <person name="Wang S."/>
            <person name="Yan T."/>
            <person name="Shi P."/>
            <person name="Liu M."/>
            <person name="Fu X."/>
            <person name="Pan Q."/>
            <person name="Wang Y."/>
            <person name="Lv Z."/>
            <person name="Lu X."/>
            <person name="Zhang F."/>
            <person name="Jiang W."/>
            <person name="Ma Y."/>
            <person name="Chen M."/>
            <person name="Hao X."/>
            <person name="Li L."/>
            <person name="Tang Y."/>
            <person name="Lv G."/>
            <person name="Zhou Y."/>
            <person name="Sun X."/>
            <person name="Brodelius P.E."/>
            <person name="Rose J.K.C."/>
            <person name="Tang K."/>
        </authorList>
    </citation>
    <scope>NUCLEOTIDE SEQUENCE [LARGE SCALE GENOMIC DNA]</scope>
    <source>
        <strain evidence="4">cv. Huhao1</strain>
        <tissue evidence="3">Leaf</tissue>
    </source>
</reference>
<dbReference type="GO" id="GO:0005524">
    <property type="term" value="F:ATP binding"/>
    <property type="evidence" value="ECO:0007669"/>
    <property type="project" value="UniProtKB-KW"/>
</dbReference>